<evidence type="ECO:0000313" key="1">
    <source>
        <dbReference type="EMBL" id="ACU20226.1"/>
    </source>
</evidence>
<dbReference type="AlphaFoldDB" id="C6TEH4"/>
<protein>
    <submittedName>
        <fullName evidence="1">Uncharacterized protein</fullName>
    </submittedName>
</protein>
<reference evidence="1" key="1">
    <citation type="submission" date="2009-08" db="EMBL/GenBank/DDBJ databases">
        <authorList>
            <person name="Cheung F."/>
            <person name="Xiao Y."/>
            <person name="Chan A."/>
            <person name="Moskal W."/>
            <person name="Town C.D."/>
        </authorList>
    </citation>
    <scope>NUCLEOTIDE SEQUENCE</scope>
</reference>
<organism evidence="1">
    <name type="scientific">Glycine max</name>
    <name type="common">Soybean</name>
    <name type="synonym">Glycine hispida</name>
    <dbReference type="NCBI Taxonomy" id="3847"/>
    <lineage>
        <taxon>Eukaryota</taxon>
        <taxon>Viridiplantae</taxon>
        <taxon>Streptophyta</taxon>
        <taxon>Embryophyta</taxon>
        <taxon>Tracheophyta</taxon>
        <taxon>Spermatophyta</taxon>
        <taxon>Magnoliopsida</taxon>
        <taxon>eudicotyledons</taxon>
        <taxon>Gunneridae</taxon>
        <taxon>Pentapetalae</taxon>
        <taxon>rosids</taxon>
        <taxon>fabids</taxon>
        <taxon>Fabales</taxon>
        <taxon>Fabaceae</taxon>
        <taxon>Papilionoideae</taxon>
        <taxon>50 kb inversion clade</taxon>
        <taxon>NPAAA clade</taxon>
        <taxon>indigoferoid/millettioid clade</taxon>
        <taxon>Phaseoleae</taxon>
        <taxon>Glycine</taxon>
        <taxon>Glycine subgen. Soja</taxon>
    </lineage>
</organism>
<dbReference type="EMBL" id="BT095997">
    <property type="protein sequence ID" value="ACU20226.1"/>
    <property type="molecule type" value="mRNA"/>
</dbReference>
<proteinExistence type="evidence at transcript level"/>
<name>C6TEH4_SOYBN</name>
<sequence>MYSSLIKFGKMKQLFSFNHVLSLTRDFRNTACSNDASKDTVWGDDGISCLNISICFSFLLIYTHIHTLWRLRNICLHNWNCLHMNVCCNQLLRHCFSSSGPYGINICCCFSSSSPYGINICCWIHPSFLLIHRCCLIHSMKLL</sequence>
<accession>C6TEH4</accession>